<accession>A0A9W8K6K7</accession>
<gene>
    <name evidence="3" type="ORF">NLJ89_g2922</name>
</gene>
<dbReference type="SUPFAM" id="SSF52540">
    <property type="entry name" value="P-loop containing nucleoside triphosphate hydrolases"/>
    <property type="match status" value="1"/>
</dbReference>
<dbReference type="AlphaFoldDB" id="A0A9W8K6K7"/>
<evidence type="ECO:0000256" key="1">
    <source>
        <dbReference type="ARBA" id="ARBA00022737"/>
    </source>
</evidence>
<evidence type="ECO:0000313" key="3">
    <source>
        <dbReference type="EMBL" id="KAJ3513479.1"/>
    </source>
</evidence>
<dbReference type="OrthoDB" id="2928561at2759"/>
<proteinExistence type="predicted"/>
<dbReference type="InterPro" id="IPR056884">
    <property type="entry name" value="NPHP3-like_N"/>
</dbReference>
<protein>
    <recommendedName>
        <fullName evidence="2">Nephrocystin 3-like N-terminal domain-containing protein</fullName>
    </recommendedName>
</protein>
<evidence type="ECO:0000313" key="4">
    <source>
        <dbReference type="Proteomes" id="UP001148786"/>
    </source>
</evidence>
<dbReference type="EMBL" id="JANKHO010000196">
    <property type="protein sequence ID" value="KAJ3513479.1"/>
    <property type="molecule type" value="Genomic_DNA"/>
</dbReference>
<name>A0A9W8K6K7_9AGAR</name>
<dbReference type="Pfam" id="PF24883">
    <property type="entry name" value="NPHP3_N"/>
    <property type="match status" value="1"/>
</dbReference>
<sequence length="176" mass="19853">MSFSSSRILHDRKKRGHSDSTIICADHPEICSTTRGTPAFLQLRAAIADGAMHNSGERFNPPKCYPGTRQLILKQLLDWILEHDREAFMRWLHGPAGAGKSAILQEIAEMCAEQYLLIASFFFSRTAALRNDEKRLAATIPTNSRNRYPKPDPTSKRQLNMIQRSSLNLSNPNFSP</sequence>
<comment type="caution">
    <text evidence="3">The sequence shown here is derived from an EMBL/GenBank/DDBJ whole genome shotgun (WGS) entry which is preliminary data.</text>
</comment>
<feature type="domain" description="Nephrocystin 3-like N-terminal" evidence="2">
    <location>
        <begin position="70"/>
        <end position="139"/>
    </location>
</feature>
<keyword evidence="1" id="KW-0677">Repeat</keyword>
<dbReference type="InterPro" id="IPR027417">
    <property type="entry name" value="P-loop_NTPase"/>
</dbReference>
<reference evidence="3" key="1">
    <citation type="submission" date="2022-07" db="EMBL/GenBank/DDBJ databases">
        <title>Genome Sequence of Agrocybe chaxingu.</title>
        <authorList>
            <person name="Buettner E."/>
        </authorList>
    </citation>
    <scope>NUCLEOTIDE SEQUENCE</scope>
    <source>
        <strain evidence="3">MP-N11</strain>
    </source>
</reference>
<evidence type="ECO:0000259" key="2">
    <source>
        <dbReference type="Pfam" id="PF24883"/>
    </source>
</evidence>
<keyword evidence="4" id="KW-1185">Reference proteome</keyword>
<dbReference type="Proteomes" id="UP001148786">
    <property type="component" value="Unassembled WGS sequence"/>
</dbReference>
<organism evidence="3 4">
    <name type="scientific">Agrocybe chaxingu</name>
    <dbReference type="NCBI Taxonomy" id="84603"/>
    <lineage>
        <taxon>Eukaryota</taxon>
        <taxon>Fungi</taxon>
        <taxon>Dikarya</taxon>
        <taxon>Basidiomycota</taxon>
        <taxon>Agaricomycotina</taxon>
        <taxon>Agaricomycetes</taxon>
        <taxon>Agaricomycetidae</taxon>
        <taxon>Agaricales</taxon>
        <taxon>Agaricineae</taxon>
        <taxon>Strophariaceae</taxon>
        <taxon>Agrocybe</taxon>
    </lineage>
</organism>